<comment type="caution">
    <text evidence="1">The sequence shown here is derived from an EMBL/GenBank/DDBJ whole genome shotgun (WGS) entry which is preliminary data.</text>
</comment>
<protein>
    <submittedName>
        <fullName evidence="1">Uncharacterized protein</fullName>
    </submittedName>
</protein>
<evidence type="ECO:0000313" key="1">
    <source>
        <dbReference type="EMBL" id="CAL1267417.1"/>
    </source>
</evidence>
<sequence>MQPAQKHSVCADQPLDDRYSPSLRYTTGRVHAAALFGIQGSTDSFVPILRKRGNSNVHPFRSSCGPLDPSAFNSTIDKTKLT</sequence>
<name>A0AAV1Z7J8_9ARAC</name>
<keyword evidence="2" id="KW-1185">Reference proteome</keyword>
<reference evidence="1 2" key="1">
    <citation type="submission" date="2024-04" db="EMBL/GenBank/DDBJ databases">
        <authorList>
            <person name="Rising A."/>
            <person name="Reimegard J."/>
            <person name="Sonavane S."/>
            <person name="Akerstrom W."/>
            <person name="Nylinder S."/>
            <person name="Hedman E."/>
            <person name="Kallberg Y."/>
        </authorList>
    </citation>
    <scope>NUCLEOTIDE SEQUENCE [LARGE SCALE GENOMIC DNA]</scope>
</reference>
<organism evidence="1 2">
    <name type="scientific">Larinioides sclopetarius</name>
    <dbReference type="NCBI Taxonomy" id="280406"/>
    <lineage>
        <taxon>Eukaryota</taxon>
        <taxon>Metazoa</taxon>
        <taxon>Ecdysozoa</taxon>
        <taxon>Arthropoda</taxon>
        <taxon>Chelicerata</taxon>
        <taxon>Arachnida</taxon>
        <taxon>Araneae</taxon>
        <taxon>Araneomorphae</taxon>
        <taxon>Entelegynae</taxon>
        <taxon>Araneoidea</taxon>
        <taxon>Araneidae</taxon>
        <taxon>Larinioides</taxon>
    </lineage>
</organism>
<dbReference type="EMBL" id="CAXIEN010000028">
    <property type="protein sequence ID" value="CAL1267417.1"/>
    <property type="molecule type" value="Genomic_DNA"/>
</dbReference>
<accession>A0AAV1Z7J8</accession>
<evidence type="ECO:0000313" key="2">
    <source>
        <dbReference type="Proteomes" id="UP001497382"/>
    </source>
</evidence>
<feature type="non-terminal residue" evidence="1">
    <location>
        <position position="82"/>
    </location>
</feature>
<gene>
    <name evidence="1" type="ORF">LARSCL_LOCUS3653</name>
</gene>
<dbReference type="Proteomes" id="UP001497382">
    <property type="component" value="Unassembled WGS sequence"/>
</dbReference>
<dbReference type="AlphaFoldDB" id="A0AAV1Z7J8"/>
<proteinExistence type="predicted"/>